<dbReference type="GO" id="GO:0008836">
    <property type="term" value="F:diaminopimelate decarboxylase activity"/>
    <property type="evidence" value="ECO:0007669"/>
    <property type="project" value="UniProtKB-UniRule"/>
</dbReference>
<dbReference type="InterPro" id="IPR022644">
    <property type="entry name" value="De-COase2_N"/>
</dbReference>
<comment type="pathway">
    <text evidence="6 9">Amino-acid biosynthesis; L-lysine biosynthesis via DAP pathway; L-lysine from DL-2,6-diaminopimelate: step 1/1.</text>
</comment>
<comment type="similarity">
    <text evidence="6">Belongs to the Orn/Lys/Arg decarboxylase class-II family. LysA subfamily.</text>
</comment>
<dbReference type="PROSITE" id="PS00878">
    <property type="entry name" value="ODR_DC_2_1"/>
    <property type="match status" value="1"/>
</dbReference>
<feature type="binding site" evidence="6">
    <location>
        <position position="410"/>
    </location>
    <ligand>
        <name>substrate</name>
    </ligand>
</feature>
<keyword evidence="5 6" id="KW-0456">Lyase</keyword>
<dbReference type="PANTHER" id="PTHR43727">
    <property type="entry name" value="DIAMINOPIMELATE DECARBOXYLASE"/>
    <property type="match status" value="1"/>
</dbReference>
<evidence type="ECO:0000256" key="6">
    <source>
        <dbReference type="HAMAP-Rule" id="MF_02120"/>
    </source>
</evidence>
<dbReference type="RefSeq" id="WP_146323280.1">
    <property type="nucleotide sequence ID" value="NZ_BAABLR010000075.1"/>
</dbReference>
<evidence type="ECO:0000256" key="4">
    <source>
        <dbReference type="ARBA" id="ARBA00023154"/>
    </source>
</evidence>
<dbReference type="GO" id="GO:0009089">
    <property type="term" value="P:lysine biosynthetic process via diaminopimelate"/>
    <property type="evidence" value="ECO:0007669"/>
    <property type="project" value="UniProtKB-UniRule"/>
</dbReference>
<dbReference type="Pfam" id="PF02784">
    <property type="entry name" value="Orn_Arg_deC_N"/>
    <property type="match status" value="1"/>
</dbReference>
<evidence type="ECO:0000256" key="1">
    <source>
        <dbReference type="ARBA" id="ARBA00001933"/>
    </source>
</evidence>
<keyword evidence="12" id="KW-1185">Reference proteome</keyword>
<dbReference type="PROSITE" id="PS00879">
    <property type="entry name" value="ODR_DC_2_2"/>
    <property type="match status" value="1"/>
</dbReference>
<dbReference type="PANTHER" id="PTHR43727:SF2">
    <property type="entry name" value="GROUP IV DECARBOXYLASE"/>
    <property type="match status" value="1"/>
</dbReference>
<dbReference type="InterPro" id="IPR002986">
    <property type="entry name" value="DAP_deCOOHase_LysA"/>
</dbReference>
<dbReference type="NCBIfam" id="TIGR01048">
    <property type="entry name" value="lysA"/>
    <property type="match status" value="1"/>
</dbReference>
<feature type="binding site" evidence="6">
    <location>
        <position position="344"/>
    </location>
    <ligand>
        <name>substrate</name>
    </ligand>
</feature>
<dbReference type="FunFam" id="3.20.20.10:FF:000003">
    <property type="entry name" value="Diaminopimelate decarboxylase"/>
    <property type="match status" value="1"/>
</dbReference>
<accession>A0A5C5UR84</accession>
<comment type="subunit">
    <text evidence="6">Homodimer.</text>
</comment>
<comment type="cofactor">
    <cofactor evidence="1 6 8 9">
        <name>pyridoxal 5'-phosphate</name>
        <dbReference type="ChEBI" id="CHEBI:597326"/>
    </cofactor>
</comment>
<feature type="binding site" evidence="6">
    <location>
        <position position="348"/>
    </location>
    <ligand>
        <name>substrate</name>
    </ligand>
</feature>
<dbReference type="InterPro" id="IPR022657">
    <property type="entry name" value="De-COase2_CS"/>
</dbReference>
<dbReference type="SUPFAM" id="SSF50621">
    <property type="entry name" value="Alanine racemase C-terminal domain-like"/>
    <property type="match status" value="1"/>
</dbReference>
<dbReference type="InterPro" id="IPR009006">
    <property type="entry name" value="Ala_racemase/Decarboxylase_C"/>
</dbReference>
<evidence type="ECO:0000256" key="9">
    <source>
        <dbReference type="RuleBase" id="RU003738"/>
    </source>
</evidence>
<dbReference type="OrthoDB" id="9802241at2"/>
<dbReference type="InterPro" id="IPR000183">
    <property type="entry name" value="Orn/DAP/Arg_de-COase"/>
</dbReference>
<keyword evidence="2 6" id="KW-0210">Decarboxylase</keyword>
<dbReference type="InterPro" id="IPR022653">
    <property type="entry name" value="De-COase2_pyr-phos_BS"/>
</dbReference>
<feature type="binding site" evidence="6">
    <location>
        <position position="303"/>
    </location>
    <ligand>
        <name>substrate</name>
    </ligand>
</feature>
<dbReference type="Proteomes" id="UP000320791">
    <property type="component" value="Unassembled WGS sequence"/>
</dbReference>
<dbReference type="HAMAP" id="MF_02120">
    <property type="entry name" value="LysA"/>
    <property type="match status" value="1"/>
</dbReference>
<dbReference type="EMBL" id="VOHM01000002">
    <property type="protein sequence ID" value="TWT28824.1"/>
    <property type="molecule type" value="Genomic_DNA"/>
</dbReference>
<feature type="domain" description="Orn/DAP/Arg decarboxylase 2 N-terminal" evidence="10">
    <location>
        <begin position="48"/>
        <end position="307"/>
    </location>
</feature>
<dbReference type="Gene3D" id="3.20.20.10">
    <property type="entry name" value="Alanine racemase"/>
    <property type="match status" value="1"/>
</dbReference>
<feature type="binding site" evidence="6">
    <location>
        <position position="410"/>
    </location>
    <ligand>
        <name>pyridoxal 5'-phosphate</name>
        <dbReference type="ChEBI" id="CHEBI:597326"/>
    </ligand>
</feature>
<name>A0A5C5UR84_9CORY</name>
<dbReference type="InterPro" id="IPR029066">
    <property type="entry name" value="PLP-binding_barrel"/>
</dbReference>
<organism evidence="11 12">
    <name type="scientific">Corynebacterium canis</name>
    <dbReference type="NCBI Taxonomy" id="679663"/>
    <lineage>
        <taxon>Bacteria</taxon>
        <taxon>Bacillati</taxon>
        <taxon>Actinomycetota</taxon>
        <taxon>Actinomycetes</taxon>
        <taxon>Mycobacteriales</taxon>
        <taxon>Corynebacteriaceae</taxon>
        <taxon>Corynebacterium</taxon>
    </lineage>
</organism>
<dbReference type="GO" id="GO:0030170">
    <property type="term" value="F:pyridoxal phosphate binding"/>
    <property type="evidence" value="ECO:0007669"/>
    <property type="project" value="UniProtKB-UniRule"/>
</dbReference>
<comment type="function">
    <text evidence="6">Specifically catalyzes the decarboxylation of meso-diaminopimelate (meso-DAP) to L-lysine.</text>
</comment>
<protein>
    <recommendedName>
        <fullName evidence="6 7">Diaminopimelate decarboxylase</fullName>
        <shortName evidence="6">DAP decarboxylase</shortName>
        <shortName evidence="6">DAPDC</shortName>
        <ecNumber evidence="6 7">4.1.1.20</ecNumber>
    </recommendedName>
</protein>
<evidence type="ECO:0000256" key="3">
    <source>
        <dbReference type="ARBA" id="ARBA00022898"/>
    </source>
</evidence>
<comment type="caution">
    <text evidence="11">The sequence shown here is derived from an EMBL/GenBank/DDBJ whole genome shotgun (WGS) entry which is preliminary data.</text>
</comment>
<dbReference type="EC" id="4.1.1.20" evidence="6 7"/>
<feature type="binding site" evidence="6">
    <location>
        <position position="258"/>
    </location>
    <ligand>
        <name>pyridoxal 5'-phosphate</name>
        <dbReference type="ChEBI" id="CHEBI:597326"/>
    </ligand>
</feature>
<comment type="catalytic activity">
    <reaction evidence="6 9">
        <text>meso-2,6-diaminopimelate + H(+) = L-lysine + CO2</text>
        <dbReference type="Rhea" id="RHEA:15101"/>
        <dbReference type="ChEBI" id="CHEBI:15378"/>
        <dbReference type="ChEBI" id="CHEBI:16526"/>
        <dbReference type="ChEBI" id="CHEBI:32551"/>
        <dbReference type="ChEBI" id="CHEBI:57791"/>
        <dbReference type="EC" id="4.1.1.20"/>
    </reaction>
</comment>
<dbReference type="PRINTS" id="PR01181">
    <property type="entry name" value="DAPDCRBXLASE"/>
</dbReference>
<dbReference type="PRINTS" id="PR01179">
    <property type="entry name" value="ODADCRBXLASE"/>
</dbReference>
<evidence type="ECO:0000259" key="10">
    <source>
        <dbReference type="Pfam" id="PF02784"/>
    </source>
</evidence>
<evidence type="ECO:0000256" key="5">
    <source>
        <dbReference type="ARBA" id="ARBA00023239"/>
    </source>
</evidence>
<dbReference type="CDD" id="cd06828">
    <property type="entry name" value="PLPDE_III_DapDC"/>
    <property type="match status" value="1"/>
</dbReference>
<feature type="binding site" evidence="6">
    <location>
        <position position="381"/>
    </location>
    <ligand>
        <name>substrate</name>
    </ligand>
</feature>
<evidence type="ECO:0000313" key="11">
    <source>
        <dbReference type="EMBL" id="TWT28824.1"/>
    </source>
</evidence>
<feature type="binding site" evidence="6">
    <location>
        <begin position="300"/>
        <end position="303"/>
    </location>
    <ligand>
        <name>pyridoxal 5'-phosphate</name>
        <dbReference type="ChEBI" id="CHEBI:597326"/>
    </ligand>
</feature>
<feature type="modified residue" description="N6-(pyridoxal phosphate)lysine" evidence="6 8">
    <location>
        <position position="72"/>
    </location>
</feature>
<dbReference type="SUPFAM" id="SSF51419">
    <property type="entry name" value="PLP-binding barrel"/>
    <property type="match status" value="1"/>
</dbReference>
<dbReference type="AlphaFoldDB" id="A0A5C5UR84"/>
<keyword evidence="3 6" id="KW-0663">Pyridoxal phosphate</keyword>
<dbReference type="UniPathway" id="UPA00034">
    <property type="reaction ID" value="UER00027"/>
</dbReference>
<reference evidence="11 12" key="1">
    <citation type="submission" date="2019-08" db="EMBL/GenBank/DDBJ databases">
        <authorList>
            <person name="Lei W."/>
        </authorList>
    </citation>
    <scope>NUCLEOTIDE SEQUENCE [LARGE SCALE GENOMIC DNA]</scope>
    <source>
        <strain evidence="11 12">CCUG 58627</strain>
    </source>
</reference>
<sequence>MSDFNQLPAHVWPRNARREEDGVVTVAGVPLPDIVEEYGTPVFVIDEDDFRSRCRDMAAAFGGAQHVHYAGKAFLTQTVARWIDEEGLSLDVASHGEFQVALAAGFPPARVTAHGNNKGIDFLRACVRNAIGHVVIDSAQELELLDMVAAQEGYVQDVLVRVKPGIEAHTHEFIATAHEDQKFGFSLASSSAYRAAIAAVRAENLRLVGLHCHVGSQVFDAEGFSLAAERVLGLWSQLQRDLPPEAAADLTMLDLGGGYGVAYTEDQAPLDVVAVATELRAKVAESAAEFGLVAPELLVEPGRAIVASSMVTVYEVGTVKDVHVTDNVTRRYIAVDGGMSDNIRPALYQAEYDARLINRFSGDEDQPSPCVETRVVGSHCESGDILIDSAQLPADIAPGDLLALAATGAYCYPMSSRYNMFCRPPVVSVRNGRATLMVRRETIEDILALENY</sequence>
<gene>
    <name evidence="6 11" type="primary">lysA</name>
    <name evidence="11" type="ORF">FRX94_01135</name>
</gene>
<dbReference type="Gene3D" id="2.40.37.10">
    <property type="entry name" value="Lyase, Ornithine Decarboxylase, Chain A, domain 1"/>
    <property type="match status" value="1"/>
</dbReference>
<evidence type="ECO:0000256" key="7">
    <source>
        <dbReference type="NCBIfam" id="TIGR01048"/>
    </source>
</evidence>
<proteinExistence type="inferred from homology"/>
<keyword evidence="4 6" id="KW-0457">Lysine biosynthesis</keyword>
<evidence type="ECO:0000256" key="8">
    <source>
        <dbReference type="PIRSR" id="PIRSR600183-50"/>
    </source>
</evidence>
<feature type="active site" description="Proton donor" evidence="8">
    <location>
        <position position="380"/>
    </location>
</feature>
<evidence type="ECO:0000313" key="12">
    <source>
        <dbReference type="Proteomes" id="UP000320791"/>
    </source>
</evidence>
<keyword evidence="6" id="KW-0028">Amino-acid biosynthesis</keyword>
<evidence type="ECO:0000256" key="2">
    <source>
        <dbReference type="ARBA" id="ARBA00022793"/>
    </source>
</evidence>